<comment type="caution">
    <text evidence="1">The sequence shown here is derived from an EMBL/GenBank/DDBJ whole genome shotgun (WGS) entry which is preliminary data.</text>
</comment>
<name>A0A9P4JAX9_9PEZI</name>
<evidence type="ECO:0000313" key="1">
    <source>
        <dbReference type="EMBL" id="KAF2158259.1"/>
    </source>
</evidence>
<dbReference type="Gene3D" id="3.40.309.10">
    <property type="entry name" value="Aldehyde Dehydrogenase, Chain A, domain 2"/>
    <property type="match status" value="1"/>
</dbReference>
<dbReference type="InterPro" id="IPR016162">
    <property type="entry name" value="Ald_DH_N"/>
</dbReference>
<proteinExistence type="predicted"/>
<dbReference type="SUPFAM" id="SSF53720">
    <property type="entry name" value="ALDH-like"/>
    <property type="match status" value="1"/>
</dbReference>
<dbReference type="OrthoDB" id="5596991at2759"/>
<keyword evidence="2" id="KW-1185">Reference proteome</keyword>
<dbReference type="InterPro" id="IPR016163">
    <property type="entry name" value="Ald_DH_C"/>
</dbReference>
<evidence type="ECO:0008006" key="3">
    <source>
        <dbReference type="Google" id="ProtNLM"/>
    </source>
</evidence>
<dbReference type="EMBL" id="ML996081">
    <property type="protein sequence ID" value="KAF2158259.1"/>
    <property type="molecule type" value="Genomic_DNA"/>
</dbReference>
<sequence length="453" mass="49098">MPADISHIEAAVIDGRARSPRFIQKQLRALHDALIRSLTDIQIVGDQGSNEAWTEIAITLKAVKNDYASVNLTHILEQEYSLALGKDNIHRRPGYGCAFIIPAGHTPLYSIVQPISAAITVGNCVVLEITQSASRVAKLVAQILTTSLDRDTFIVVDKLPPIPITLSGQTVIVDSGGENRQETYAGSSLWVKSPSSDAIAIVDRSAAITDAAKALVRSRFCFGGTSPYAPVLVLVNEFVLGEFCQAATQSLTTMINPSKSYKGPQQKLALDQTFEKAMEKNEASLLVNTNVGSIVLLRKRQFQPALVIHATKSLDDAIDVANSISDEPLLASFIFAAPRASKYLSQFVISDCSFTNHIPAQLLVGPAAPTSHPILVDTRLPSLFFSRPSPEFLTQSLIDRDSARLLDTNAPVVLEKLKAEARSPLPKSDEPDNRGIGFFEQGILTDIARKSDM</sequence>
<dbReference type="PANTHER" id="PTHR43111:SF1">
    <property type="entry name" value="ALDEHYDE DEHYDROGENASE B-RELATED"/>
    <property type="match status" value="1"/>
</dbReference>
<dbReference type="Gene3D" id="3.40.605.10">
    <property type="entry name" value="Aldehyde Dehydrogenase, Chain A, domain 1"/>
    <property type="match status" value="1"/>
</dbReference>
<evidence type="ECO:0000313" key="2">
    <source>
        <dbReference type="Proteomes" id="UP000799439"/>
    </source>
</evidence>
<dbReference type="GO" id="GO:0016620">
    <property type="term" value="F:oxidoreductase activity, acting on the aldehyde or oxo group of donors, NAD or NADP as acceptor"/>
    <property type="evidence" value="ECO:0007669"/>
    <property type="project" value="InterPro"/>
</dbReference>
<gene>
    <name evidence="1" type="ORF">K461DRAFT_265028</name>
</gene>
<organism evidence="1 2">
    <name type="scientific">Myriangium duriaei CBS 260.36</name>
    <dbReference type="NCBI Taxonomy" id="1168546"/>
    <lineage>
        <taxon>Eukaryota</taxon>
        <taxon>Fungi</taxon>
        <taxon>Dikarya</taxon>
        <taxon>Ascomycota</taxon>
        <taxon>Pezizomycotina</taxon>
        <taxon>Dothideomycetes</taxon>
        <taxon>Dothideomycetidae</taxon>
        <taxon>Myriangiales</taxon>
        <taxon>Myriangiaceae</taxon>
        <taxon>Myriangium</taxon>
    </lineage>
</organism>
<reference evidence="1" key="1">
    <citation type="journal article" date="2020" name="Stud. Mycol.">
        <title>101 Dothideomycetes genomes: a test case for predicting lifestyles and emergence of pathogens.</title>
        <authorList>
            <person name="Haridas S."/>
            <person name="Albert R."/>
            <person name="Binder M."/>
            <person name="Bloem J."/>
            <person name="Labutti K."/>
            <person name="Salamov A."/>
            <person name="Andreopoulos B."/>
            <person name="Baker S."/>
            <person name="Barry K."/>
            <person name="Bills G."/>
            <person name="Bluhm B."/>
            <person name="Cannon C."/>
            <person name="Castanera R."/>
            <person name="Culley D."/>
            <person name="Daum C."/>
            <person name="Ezra D."/>
            <person name="Gonzalez J."/>
            <person name="Henrissat B."/>
            <person name="Kuo A."/>
            <person name="Liang C."/>
            <person name="Lipzen A."/>
            <person name="Lutzoni F."/>
            <person name="Magnuson J."/>
            <person name="Mondo S."/>
            <person name="Nolan M."/>
            <person name="Ohm R."/>
            <person name="Pangilinan J."/>
            <person name="Park H.-J."/>
            <person name="Ramirez L."/>
            <person name="Alfaro M."/>
            <person name="Sun H."/>
            <person name="Tritt A."/>
            <person name="Yoshinaga Y."/>
            <person name="Zwiers L.-H."/>
            <person name="Turgeon B."/>
            <person name="Goodwin S."/>
            <person name="Spatafora J."/>
            <person name="Crous P."/>
            <person name="Grigoriev I."/>
        </authorList>
    </citation>
    <scope>NUCLEOTIDE SEQUENCE</scope>
    <source>
        <strain evidence="1">CBS 260.36</strain>
    </source>
</reference>
<dbReference type="AlphaFoldDB" id="A0A9P4JAX9"/>
<dbReference type="Proteomes" id="UP000799439">
    <property type="component" value="Unassembled WGS sequence"/>
</dbReference>
<dbReference type="InterPro" id="IPR016161">
    <property type="entry name" value="Ald_DH/histidinol_DH"/>
</dbReference>
<accession>A0A9P4JAX9</accession>
<dbReference type="PANTHER" id="PTHR43111">
    <property type="entry name" value="ALDEHYDE DEHYDROGENASE B-RELATED"/>
    <property type="match status" value="1"/>
</dbReference>
<protein>
    <recommendedName>
        <fullName evidence="3">Aldehyde dehydrogenase domain-containing protein</fullName>
    </recommendedName>
</protein>